<dbReference type="EMBL" id="CP003837">
    <property type="protein sequence ID" value="AGH42698.1"/>
    <property type="molecule type" value="Genomic_DNA"/>
</dbReference>
<keyword evidence="4" id="KW-1185">Reference proteome</keyword>
<dbReference type="PANTHER" id="PTHR46825">
    <property type="entry name" value="D-ALANYL-D-ALANINE-CARBOXYPEPTIDASE/ENDOPEPTIDASE AMPH"/>
    <property type="match status" value="1"/>
</dbReference>
<evidence type="ECO:0000313" key="3">
    <source>
        <dbReference type="EMBL" id="AGH42698.1"/>
    </source>
</evidence>
<dbReference type="HOGENOM" id="CLU_020027_14_3_6"/>
<dbReference type="OrthoDB" id="119951at2"/>
<feature type="chain" id="PRO_5003897941" evidence="1">
    <location>
        <begin position="22"/>
        <end position="390"/>
    </location>
</feature>
<dbReference type="AlphaFoldDB" id="K6Z1L0"/>
<name>K6Z1L0_9ALTE</name>
<dbReference type="KEGG" id="gps:C427_0588"/>
<dbReference type="InterPro" id="IPR012338">
    <property type="entry name" value="Beta-lactam/transpept-like"/>
</dbReference>
<feature type="domain" description="Beta-lactamase-related" evidence="2">
    <location>
        <begin position="30"/>
        <end position="352"/>
    </location>
</feature>
<dbReference type="RefSeq" id="WP_007640499.1">
    <property type="nucleotide sequence ID" value="NC_020514.1"/>
</dbReference>
<keyword evidence="1" id="KW-0732">Signal</keyword>
<dbReference type="PATRIC" id="fig|1129794.4.peg.583"/>
<organism evidence="3 4">
    <name type="scientific">Paraglaciecola psychrophila 170</name>
    <dbReference type="NCBI Taxonomy" id="1129794"/>
    <lineage>
        <taxon>Bacteria</taxon>
        <taxon>Pseudomonadati</taxon>
        <taxon>Pseudomonadota</taxon>
        <taxon>Gammaproteobacteria</taxon>
        <taxon>Alteromonadales</taxon>
        <taxon>Alteromonadaceae</taxon>
        <taxon>Paraglaciecola</taxon>
    </lineage>
</organism>
<dbReference type="InterPro" id="IPR050491">
    <property type="entry name" value="AmpC-like"/>
</dbReference>
<dbReference type="InterPro" id="IPR001466">
    <property type="entry name" value="Beta-lactam-related"/>
</dbReference>
<sequence length="390" mass="43687">MFKPVLGPLLLLSLLSQQSFAADNWLSKFSQDIQRKAQEKNLPGYTFAYIEKGKPASVVVYGKESKSGKPIAIDTVFRLASVSKTFTSMLIAKYVAQNQLDWQMPVAQLVPEFSHAKGNSGELVLQHVIGQSSGYTPNAYDNLIEANYAVKRVLTMLSDLKPLCQPGQCYTYQNTLFAVVDGYFEQHHSSYGQALTHTLIEPLNMPNASVGKAGLESSANWARPHVAISKNRWRSTSVREDYYKYSPAAGVNASMRDMVIWMRALLGESPEVVSPELISQVTTPLTKSTNEVYRRQWRKSLTDAHYGLGWRIYDFAGHTLNYHGGWVQGYRADIAFSPEYGVGYVMLMNAESNLINEFTPDFWARCFKHLEQVSLLAGSIQTAPNTIQNK</sequence>
<evidence type="ECO:0000256" key="1">
    <source>
        <dbReference type="SAM" id="SignalP"/>
    </source>
</evidence>
<gene>
    <name evidence="3" type="ORF">C427_0588</name>
</gene>
<evidence type="ECO:0000259" key="2">
    <source>
        <dbReference type="Pfam" id="PF00144"/>
    </source>
</evidence>
<dbReference type="Proteomes" id="UP000011864">
    <property type="component" value="Chromosome"/>
</dbReference>
<dbReference type="PANTHER" id="PTHR46825:SF15">
    <property type="entry name" value="BETA-LACTAMASE-RELATED DOMAIN-CONTAINING PROTEIN"/>
    <property type="match status" value="1"/>
</dbReference>
<protein>
    <submittedName>
        <fullName evidence="3">Beta-lactamase</fullName>
    </submittedName>
</protein>
<reference evidence="3 4" key="1">
    <citation type="journal article" date="2013" name="Genome Announc.">
        <title>Complete Genome Sequence of Glaciecola psychrophila Strain 170T.</title>
        <authorList>
            <person name="Yin J."/>
            <person name="Chen J."/>
            <person name="Liu G."/>
            <person name="Yu Y."/>
            <person name="Song L."/>
            <person name="Wang X."/>
            <person name="Qu X."/>
        </authorList>
    </citation>
    <scope>NUCLEOTIDE SEQUENCE [LARGE SCALE GENOMIC DNA]</scope>
    <source>
        <strain evidence="3 4">170</strain>
    </source>
</reference>
<dbReference type="STRING" id="1129794.C427_0588"/>
<dbReference type="eggNOG" id="COG1680">
    <property type="taxonomic scope" value="Bacteria"/>
</dbReference>
<dbReference type="SUPFAM" id="SSF56601">
    <property type="entry name" value="beta-lactamase/transpeptidase-like"/>
    <property type="match status" value="1"/>
</dbReference>
<feature type="signal peptide" evidence="1">
    <location>
        <begin position="1"/>
        <end position="21"/>
    </location>
</feature>
<dbReference type="Gene3D" id="3.40.710.10">
    <property type="entry name" value="DD-peptidase/beta-lactamase superfamily"/>
    <property type="match status" value="1"/>
</dbReference>
<proteinExistence type="predicted"/>
<dbReference type="Pfam" id="PF00144">
    <property type="entry name" value="Beta-lactamase"/>
    <property type="match status" value="1"/>
</dbReference>
<accession>K6Z1L0</accession>
<evidence type="ECO:0000313" key="4">
    <source>
        <dbReference type="Proteomes" id="UP000011864"/>
    </source>
</evidence>